<dbReference type="PANTHER" id="PTHR33657:SF8">
    <property type="entry name" value="DOMAIN PROTEIN, PUTATIVE (AFU_ORTHOLOGUE AFUA_5G00600)-RELATED"/>
    <property type="match status" value="1"/>
</dbReference>
<evidence type="ECO:0000256" key="2">
    <source>
        <dbReference type="ARBA" id="ARBA00023026"/>
    </source>
</evidence>
<dbReference type="EMBL" id="MABQ02000003">
    <property type="protein sequence ID" value="PCD41484.1"/>
    <property type="molecule type" value="Genomic_DNA"/>
</dbReference>
<comment type="similarity">
    <text evidence="1">Belongs to the Necrosis inducing protein (NPP1) family.</text>
</comment>
<evidence type="ECO:0000313" key="4">
    <source>
        <dbReference type="Proteomes" id="UP000219602"/>
    </source>
</evidence>
<dbReference type="InterPro" id="IPR008701">
    <property type="entry name" value="NPP1"/>
</dbReference>
<keyword evidence="2" id="KW-0843">Virulence</keyword>
<comment type="caution">
    <text evidence="3">The sequence shown here is derived from an EMBL/GenBank/DDBJ whole genome shotgun (WGS) entry which is preliminary data.</text>
</comment>
<dbReference type="STRING" id="327505.A0A2H3HP24"/>
<evidence type="ECO:0000313" key="3">
    <source>
        <dbReference type="EMBL" id="PCD41484.1"/>
    </source>
</evidence>
<dbReference type="Proteomes" id="UP000219602">
    <property type="component" value="Chromosome 4"/>
</dbReference>
<accession>A0A2H3HP24</accession>
<organism evidence="3 4">
    <name type="scientific">Fusarium oxysporum f. sp. radicis-cucumerinum</name>
    <dbReference type="NCBI Taxonomy" id="327505"/>
    <lineage>
        <taxon>Eukaryota</taxon>
        <taxon>Fungi</taxon>
        <taxon>Dikarya</taxon>
        <taxon>Ascomycota</taxon>
        <taxon>Pezizomycotina</taxon>
        <taxon>Sordariomycetes</taxon>
        <taxon>Hypocreomycetidae</taxon>
        <taxon>Hypocreales</taxon>
        <taxon>Nectriaceae</taxon>
        <taxon>Fusarium</taxon>
        <taxon>Fusarium oxysporum species complex</taxon>
    </lineage>
</organism>
<evidence type="ECO:0000256" key="1">
    <source>
        <dbReference type="ARBA" id="ARBA00009520"/>
    </source>
</evidence>
<reference evidence="3 4" key="2">
    <citation type="journal article" date="2017" name="Sci. Rep.">
        <title>A mobile pathogenicity chromosome in Fusarium oxysporum for infection of multiple cucurbit species.</title>
        <authorList>
            <person name="van Dam P."/>
            <person name="Fokkens L."/>
            <person name="Ayukawa Y."/>
            <person name="van der Gragt M."/>
            <person name="Ter Horst A."/>
            <person name="Brankovics B."/>
            <person name="Houterman P.M."/>
            <person name="Arie T."/>
            <person name="Rep M."/>
        </authorList>
    </citation>
    <scope>NUCLEOTIDE SEQUENCE [LARGE SCALE GENOMIC DNA]</scope>
    <source>
        <strain evidence="3 4">Forc016</strain>
    </source>
</reference>
<dbReference type="AlphaFoldDB" id="A0A2H3HP24"/>
<sequence>MKLLTSHVMSGQSFQLAEEDSQLTYLLNVLESYSSALLNQLTNNTIAHSPHNQSKPPHCKLLSKTMRQSYRHIPDILSTSNKMVLITQLLSGLALASGILASPIERRAVINHDAVVGFPQTVPSNTAGSLYLKYKPYLKVFNGCVPFPAVDSNGNTGGGLATSGSSNGGCSSSPGQVYVRGGTYNGRYGIMYSWYMPKDSPSPGLGHRHDWENAVIWLSGESTSATVVGMAVSQHGGYDKRTSGTFSGNSPLVGYTAIWPTNHQMIFTNDQGGQQPLIAWESLTAAARTALTNTDFGSANVPFKDGSFESNLDKAAV</sequence>
<protein>
    <recommendedName>
        <fullName evidence="5">NPP1 domain protein</fullName>
    </recommendedName>
</protein>
<proteinExistence type="inferred from homology"/>
<dbReference type="Pfam" id="PF05630">
    <property type="entry name" value="NPP1"/>
    <property type="match status" value="1"/>
</dbReference>
<name>A0A2H3HP24_FUSOX</name>
<dbReference type="PANTHER" id="PTHR33657">
    <property type="entry name" value="DOMAIN PROTEIN, PUTATIVE (AFU_ORTHOLOGUE AFUA_5G00600)-RELATED"/>
    <property type="match status" value="1"/>
</dbReference>
<gene>
    <name evidence="3" type="ORF">AU210_004034</name>
</gene>
<reference evidence="3 4" key="1">
    <citation type="journal article" date="2016" name="Environ. Microbiol.">
        <title>Effector profiles distinguish formae speciales of Fusarium oxysporum.</title>
        <authorList>
            <person name="van Dam P."/>
            <person name="Fokkens L."/>
            <person name="Schmidt S.M."/>
            <person name="Linmans J.H."/>
            <person name="Kistler H.C."/>
            <person name="Ma L.J."/>
            <person name="Rep M."/>
        </authorList>
    </citation>
    <scope>NUCLEOTIDE SEQUENCE [LARGE SCALE GENOMIC DNA]</scope>
    <source>
        <strain evidence="3 4">Forc016</strain>
    </source>
</reference>
<evidence type="ECO:0008006" key="5">
    <source>
        <dbReference type="Google" id="ProtNLM"/>
    </source>
</evidence>